<reference evidence="3 4" key="1">
    <citation type="submission" date="2012-01" db="EMBL/GenBank/DDBJ databases">
        <title>Complete sequence of chromosome of Clostridium pasteurianum BC1.</title>
        <authorList>
            <consortium name="US DOE Joint Genome Institute"/>
            <person name="Lucas S."/>
            <person name="Han J."/>
            <person name="Lapidus A."/>
            <person name="Cheng J.-F."/>
            <person name="Goodwin L."/>
            <person name="Pitluck S."/>
            <person name="Peters L."/>
            <person name="Mikhailova N."/>
            <person name="Teshima H."/>
            <person name="Detter J.C."/>
            <person name="Han C."/>
            <person name="Tapia R."/>
            <person name="Land M."/>
            <person name="Hauser L."/>
            <person name="Kyrpides N."/>
            <person name="Ivanova N."/>
            <person name="Pagani I."/>
            <person name="Dunn J."/>
            <person name="Taghavi S."/>
            <person name="Francis A."/>
            <person name="van der Lelie D."/>
            <person name="Woyke T."/>
        </authorList>
    </citation>
    <scope>NUCLEOTIDE SEQUENCE [LARGE SCALE GENOMIC DNA]</scope>
    <source>
        <strain evidence="3 4">BC1</strain>
    </source>
</reference>
<feature type="domain" description="CAAX prenyl protease 2/Lysostaphin resistance protein A-like" evidence="2">
    <location>
        <begin position="131"/>
        <end position="217"/>
    </location>
</feature>
<feature type="transmembrane region" description="Helical" evidence="1">
    <location>
        <begin position="90"/>
        <end position="112"/>
    </location>
</feature>
<dbReference type="Pfam" id="PF02517">
    <property type="entry name" value="Rce1-like"/>
    <property type="match status" value="1"/>
</dbReference>
<sequence>MKHIKTAARILLYLLIYYAFQILFFAILGVNAMLKGLNSNEMGNYVYENSGIILILSMIISLIIYFLMLRKKKSNIFDRCNFRNIGIKNVILIIVIGIAFSMILSGIVEYVIKFFPSYNETSKMISMSMTSILGILAVLMFAPIFEEILFRGIVLSEIKMNINITAAVIIQGVLFGLYHMNMLQSLYASVLGILLGFLCVKTGGVVGSIVAHITFNICGTFIFPYLVELSGKFAFLYIIAGTVIFIVSAYNFVRLNKKDHSISLE</sequence>
<feature type="transmembrane region" description="Helical" evidence="1">
    <location>
        <begin position="209"/>
        <end position="227"/>
    </location>
</feature>
<evidence type="ECO:0000313" key="3">
    <source>
        <dbReference type="EMBL" id="AGK98138.1"/>
    </source>
</evidence>
<evidence type="ECO:0000259" key="2">
    <source>
        <dbReference type="Pfam" id="PF02517"/>
    </source>
</evidence>
<dbReference type="OrthoDB" id="4177129at2"/>
<keyword evidence="1" id="KW-1133">Transmembrane helix</keyword>
<organism evidence="3 4">
    <name type="scientific">Clostridium pasteurianum BC1</name>
    <dbReference type="NCBI Taxonomy" id="86416"/>
    <lineage>
        <taxon>Bacteria</taxon>
        <taxon>Bacillati</taxon>
        <taxon>Bacillota</taxon>
        <taxon>Clostridia</taxon>
        <taxon>Eubacteriales</taxon>
        <taxon>Clostridiaceae</taxon>
        <taxon>Clostridium</taxon>
    </lineage>
</organism>
<keyword evidence="4" id="KW-1185">Reference proteome</keyword>
<feature type="transmembrane region" description="Helical" evidence="1">
    <location>
        <begin position="162"/>
        <end position="180"/>
    </location>
</feature>
<accession>R4K6G3</accession>
<dbReference type="STRING" id="86416.Clopa_3342"/>
<dbReference type="RefSeq" id="WP_015616423.1">
    <property type="nucleotide sequence ID" value="NC_021182.1"/>
</dbReference>
<dbReference type="PANTHER" id="PTHR43592:SF15">
    <property type="entry name" value="CAAX AMINO TERMINAL PROTEASE FAMILY PROTEIN"/>
    <property type="match status" value="1"/>
</dbReference>
<dbReference type="GO" id="GO:0080120">
    <property type="term" value="P:CAAX-box protein maturation"/>
    <property type="evidence" value="ECO:0007669"/>
    <property type="project" value="UniProtKB-ARBA"/>
</dbReference>
<feature type="transmembrane region" description="Helical" evidence="1">
    <location>
        <begin position="186"/>
        <end position="202"/>
    </location>
</feature>
<dbReference type="AlphaFoldDB" id="R4K6G3"/>
<dbReference type="GO" id="GO:0006508">
    <property type="term" value="P:proteolysis"/>
    <property type="evidence" value="ECO:0007669"/>
    <property type="project" value="UniProtKB-KW"/>
</dbReference>
<feature type="transmembrane region" description="Helical" evidence="1">
    <location>
        <begin position="50"/>
        <end position="69"/>
    </location>
</feature>
<dbReference type="Proteomes" id="UP000013523">
    <property type="component" value="Chromosome"/>
</dbReference>
<protein>
    <submittedName>
        <fullName evidence="3">CAAX amino terminal protease family</fullName>
    </submittedName>
</protein>
<dbReference type="HOGENOM" id="CLU_066413_0_0_9"/>
<keyword evidence="3" id="KW-0645">Protease</keyword>
<dbReference type="GO" id="GO:0004175">
    <property type="term" value="F:endopeptidase activity"/>
    <property type="evidence" value="ECO:0007669"/>
    <property type="project" value="UniProtKB-ARBA"/>
</dbReference>
<evidence type="ECO:0000313" key="4">
    <source>
        <dbReference type="Proteomes" id="UP000013523"/>
    </source>
</evidence>
<dbReference type="PANTHER" id="PTHR43592">
    <property type="entry name" value="CAAX AMINO TERMINAL PROTEASE"/>
    <property type="match status" value="1"/>
</dbReference>
<proteinExistence type="predicted"/>
<feature type="transmembrane region" description="Helical" evidence="1">
    <location>
        <begin position="12"/>
        <end position="30"/>
    </location>
</feature>
<dbReference type="eggNOG" id="COG1266">
    <property type="taxonomic scope" value="Bacteria"/>
</dbReference>
<keyword evidence="1" id="KW-0812">Transmembrane</keyword>
<feature type="transmembrane region" description="Helical" evidence="1">
    <location>
        <begin position="233"/>
        <end position="253"/>
    </location>
</feature>
<dbReference type="InterPro" id="IPR003675">
    <property type="entry name" value="Rce1/LyrA-like_dom"/>
</dbReference>
<keyword evidence="3" id="KW-0378">Hydrolase</keyword>
<name>R4K6G3_CLOPA</name>
<feature type="transmembrane region" description="Helical" evidence="1">
    <location>
        <begin position="124"/>
        <end position="150"/>
    </location>
</feature>
<dbReference type="KEGG" id="cpas:Clopa_3342"/>
<evidence type="ECO:0000256" key="1">
    <source>
        <dbReference type="SAM" id="Phobius"/>
    </source>
</evidence>
<dbReference type="PATRIC" id="fig|86416.3.peg.3335"/>
<gene>
    <name evidence="3" type="ORF">Clopa_3342</name>
</gene>
<dbReference type="EMBL" id="CP003261">
    <property type="protein sequence ID" value="AGK98138.1"/>
    <property type="molecule type" value="Genomic_DNA"/>
</dbReference>
<keyword evidence="1" id="KW-0472">Membrane</keyword>